<sequence>MVRSLSDATAFANAAAAGQIGIDPDAARTVLKKIRNGKDQVDNLISQASSLGVAPRLGANPVGTAIAAKYSDRADGGRDSYAQALRNLRAQYDQVENAIVAAIKNYDEMESAGVRSFENKA</sequence>
<comment type="caution">
    <text evidence="2">The sequence shown here is derived from an EMBL/GenBank/DDBJ whole genome shotgun (WGS) entry which is preliminary data.</text>
</comment>
<dbReference type="RefSeq" id="WP_345400867.1">
    <property type="nucleotide sequence ID" value="NZ_BAABLA010000102.1"/>
</dbReference>
<keyword evidence="1" id="KW-0175">Coiled coil</keyword>
<feature type="coiled-coil region" evidence="1">
    <location>
        <begin position="78"/>
        <end position="112"/>
    </location>
</feature>
<evidence type="ECO:0000313" key="2">
    <source>
        <dbReference type="EMBL" id="MFC6866305.1"/>
    </source>
</evidence>
<dbReference type="Proteomes" id="UP001596337">
    <property type="component" value="Unassembled WGS sequence"/>
</dbReference>
<dbReference type="EMBL" id="JBHSXX010000001">
    <property type="protein sequence ID" value="MFC6866305.1"/>
    <property type="molecule type" value="Genomic_DNA"/>
</dbReference>
<accession>A0ABW2BTJ1</accession>
<organism evidence="2 3">
    <name type="scientific">Haloechinothrix salitolerans</name>
    <dbReference type="NCBI Taxonomy" id="926830"/>
    <lineage>
        <taxon>Bacteria</taxon>
        <taxon>Bacillati</taxon>
        <taxon>Actinomycetota</taxon>
        <taxon>Actinomycetes</taxon>
        <taxon>Pseudonocardiales</taxon>
        <taxon>Pseudonocardiaceae</taxon>
        <taxon>Haloechinothrix</taxon>
    </lineage>
</organism>
<reference evidence="3" key="1">
    <citation type="journal article" date="2019" name="Int. J. Syst. Evol. Microbiol.">
        <title>The Global Catalogue of Microorganisms (GCM) 10K type strain sequencing project: providing services to taxonomists for standard genome sequencing and annotation.</title>
        <authorList>
            <consortium name="The Broad Institute Genomics Platform"/>
            <consortium name="The Broad Institute Genome Sequencing Center for Infectious Disease"/>
            <person name="Wu L."/>
            <person name="Ma J."/>
        </authorList>
    </citation>
    <scope>NUCLEOTIDE SEQUENCE [LARGE SCALE GENOMIC DNA]</scope>
    <source>
        <strain evidence="3">KCTC 32255</strain>
    </source>
</reference>
<proteinExistence type="predicted"/>
<evidence type="ECO:0008006" key="4">
    <source>
        <dbReference type="Google" id="ProtNLM"/>
    </source>
</evidence>
<keyword evidence="3" id="KW-1185">Reference proteome</keyword>
<evidence type="ECO:0000256" key="1">
    <source>
        <dbReference type="SAM" id="Coils"/>
    </source>
</evidence>
<evidence type="ECO:0000313" key="3">
    <source>
        <dbReference type="Proteomes" id="UP001596337"/>
    </source>
</evidence>
<gene>
    <name evidence="2" type="ORF">ACFQGD_04020</name>
</gene>
<name>A0ABW2BTJ1_9PSEU</name>
<protein>
    <recommendedName>
        <fullName evidence="4">Excreted virulence factor EspC, type VII ESX diderm</fullName>
    </recommendedName>
</protein>